<protein>
    <submittedName>
        <fullName evidence="2">Uncharacterized protein</fullName>
    </submittedName>
</protein>
<sequence length="67" mass="7039">MTNLFGGKSGAGDLRKQQEANQRRQLADMARQQAEVDQSTSGKAGRKTGSRLLTFLSGNGVDTLGGA</sequence>
<evidence type="ECO:0000313" key="2">
    <source>
        <dbReference type="EMBL" id="TCT34642.1"/>
    </source>
</evidence>
<organism evidence="2 3">
    <name type="scientific">Martelella mediterranea</name>
    <dbReference type="NCBI Taxonomy" id="293089"/>
    <lineage>
        <taxon>Bacteria</taxon>
        <taxon>Pseudomonadati</taxon>
        <taxon>Pseudomonadota</taxon>
        <taxon>Alphaproteobacteria</taxon>
        <taxon>Hyphomicrobiales</taxon>
        <taxon>Aurantimonadaceae</taxon>
        <taxon>Martelella</taxon>
    </lineage>
</organism>
<dbReference type="Proteomes" id="UP000295097">
    <property type="component" value="Unassembled WGS sequence"/>
</dbReference>
<dbReference type="AlphaFoldDB" id="A0A4R3NPM0"/>
<evidence type="ECO:0000256" key="1">
    <source>
        <dbReference type="SAM" id="MobiDB-lite"/>
    </source>
</evidence>
<comment type="caution">
    <text evidence="2">The sequence shown here is derived from an EMBL/GenBank/DDBJ whole genome shotgun (WGS) entry which is preliminary data.</text>
</comment>
<dbReference type="RefSeq" id="WP_132313685.1">
    <property type="nucleotide sequence ID" value="NZ_SMAR01000033.1"/>
</dbReference>
<gene>
    <name evidence="2" type="ORF">EDC90_103336</name>
</gene>
<dbReference type="EMBL" id="SMAR01000033">
    <property type="protein sequence ID" value="TCT34642.1"/>
    <property type="molecule type" value="Genomic_DNA"/>
</dbReference>
<evidence type="ECO:0000313" key="3">
    <source>
        <dbReference type="Proteomes" id="UP000295097"/>
    </source>
</evidence>
<reference evidence="2 3" key="1">
    <citation type="submission" date="2019-03" db="EMBL/GenBank/DDBJ databases">
        <title>Freshwater and sediment microbial communities from various areas in North America, analyzing microbe dynamics in response to fracking.</title>
        <authorList>
            <person name="Lamendella R."/>
        </authorList>
    </citation>
    <scope>NUCLEOTIDE SEQUENCE [LARGE SCALE GENOMIC DNA]</scope>
    <source>
        <strain evidence="2 3">175.2</strain>
    </source>
</reference>
<feature type="region of interest" description="Disordered" evidence="1">
    <location>
        <begin position="1"/>
        <end position="67"/>
    </location>
</feature>
<keyword evidence="3" id="KW-1185">Reference proteome</keyword>
<proteinExistence type="predicted"/>
<feature type="compositionally biased region" description="Basic and acidic residues" evidence="1">
    <location>
        <begin position="13"/>
        <end position="26"/>
    </location>
</feature>
<name>A0A4R3NPM0_9HYPH</name>
<accession>A0A4R3NPM0</accession>
<dbReference type="OrthoDB" id="9904502at2"/>